<dbReference type="Gene3D" id="2.60.40.380">
    <property type="entry name" value="Purple acid phosphatase-like, N-terminal"/>
    <property type="match status" value="1"/>
</dbReference>
<dbReference type="InterPro" id="IPR004843">
    <property type="entry name" value="Calcineurin-like_PHP"/>
</dbReference>
<dbReference type="InterPro" id="IPR008963">
    <property type="entry name" value="Purple_acid_Pase-like_N"/>
</dbReference>
<dbReference type="SUPFAM" id="SSF49363">
    <property type="entry name" value="Purple acid phosphatase, N-terminal domain"/>
    <property type="match status" value="1"/>
</dbReference>
<feature type="domain" description="Calcineurin-like phosphoesterase" evidence="2">
    <location>
        <begin position="147"/>
        <end position="340"/>
    </location>
</feature>
<dbReference type="AlphaFoldDB" id="A0A1I6PG64"/>
<organism evidence="3 4">
    <name type="scientific">Sphingobacterium wenxiniae</name>
    <dbReference type="NCBI Taxonomy" id="683125"/>
    <lineage>
        <taxon>Bacteria</taxon>
        <taxon>Pseudomonadati</taxon>
        <taxon>Bacteroidota</taxon>
        <taxon>Sphingobacteriia</taxon>
        <taxon>Sphingobacteriales</taxon>
        <taxon>Sphingobacteriaceae</taxon>
        <taxon>Sphingobacterium</taxon>
    </lineage>
</organism>
<reference evidence="3 4" key="1">
    <citation type="submission" date="2016-10" db="EMBL/GenBank/DDBJ databases">
        <authorList>
            <person name="de Groot N.N."/>
        </authorList>
    </citation>
    <scope>NUCLEOTIDE SEQUENCE [LARGE SCALE GENOMIC DNA]</scope>
    <source>
        <strain evidence="3 4">DSM 22789</strain>
    </source>
</reference>
<dbReference type="STRING" id="683125.SAMN05660206_101448"/>
<dbReference type="PANTHER" id="PTHR22953:SF153">
    <property type="entry name" value="PURPLE ACID PHOSPHATASE"/>
    <property type="match status" value="1"/>
</dbReference>
<dbReference type="GO" id="GO:0003993">
    <property type="term" value="F:acid phosphatase activity"/>
    <property type="evidence" value="ECO:0007669"/>
    <property type="project" value="InterPro"/>
</dbReference>
<dbReference type="PANTHER" id="PTHR22953">
    <property type="entry name" value="ACID PHOSPHATASE RELATED"/>
    <property type="match status" value="1"/>
</dbReference>
<sequence length="400" mass="44755">MKALTIGSVAAAMPKIGTASDKMLPKSIQADEFSLLTQPYLQHLATDGITVCWITNRRAFSHVEYWLADKPQDVKIQQTIKDGMVLANNTVNKIRLTGLRPGHSYGYRVVSKEIVEFKAYAKTFGATLKSADFTFQTVDPNSHTAALLVMNDIHDRPNSFGLLEGLYGSDAYQEVLLNGDTFDYQTGEQQLIDHLINPCTALFASRKPFMLMRGNHETRGDFAYALGQYFENINDNAYFAFTRGPVFFVALDTGEDKTDDDDAYHGMAQFDLFREKQAAWLKDVLQSDEAKRALYRVVIMHIPPYHSGDWHGTMHCRRVFGPVLAEGNVGVVISGHTHRYGIHTAQEDHSYPIIIGGGPKEGQRTIIKVEANQSVLEAQLILETNELIGRVQLKPQSLQV</sequence>
<keyword evidence="1" id="KW-0732">Signal</keyword>
<dbReference type="InterPro" id="IPR029052">
    <property type="entry name" value="Metallo-depent_PP-like"/>
</dbReference>
<keyword evidence="4" id="KW-1185">Reference proteome</keyword>
<evidence type="ECO:0000313" key="3">
    <source>
        <dbReference type="EMBL" id="SFS39160.1"/>
    </source>
</evidence>
<dbReference type="EMBL" id="FOZZ01000001">
    <property type="protein sequence ID" value="SFS39160.1"/>
    <property type="molecule type" value="Genomic_DNA"/>
</dbReference>
<dbReference type="InterPro" id="IPR039331">
    <property type="entry name" value="PAPs-like"/>
</dbReference>
<dbReference type="SUPFAM" id="SSF56300">
    <property type="entry name" value="Metallo-dependent phosphatases"/>
    <property type="match status" value="1"/>
</dbReference>
<evidence type="ECO:0000313" key="4">
    <source>
        <dbReference type="Proteomes" id="UP000198785"/>
    </source>
</evidence>
<accession>A0A1I6PG64</accession>
<dbReference type="GO" id="GO:0046872">
    <property type="term" value="F:metal ion binding"/>
    <property type="evidence" value="ECO:0007669"/>
    <property type="project" value="InterPro"/>
</dbReference>
<name>A0A1I6PG64_9SPHI</name>
<proteinExistence type="predicted"/>
<evidence type="ECO:0000259" key="2">
    <source>
        <dbReference type="Pfam" id="PF00149"/>
    </source>
</evidence>
<gene>
    <name evidence="3" type="ORF">SAMN05660206_101448</name>
</gene>
<dbReference type="Proteomes" id="UP000198785">
    <property type="component" value="Unassembled WGS sequence"/>
</dbReference>
<dbReference type="RefSeq" id="WP_212611605.1">
    <property type="nucleotide sequence ID" value="NZ_FOZZ01000001.1"/>
</dbReference>
<evidence type="ECO:0000256" key="1">
    <source>
        <dbReference type="ARBA" id="ARBA00022729"/>
    </source>
</evidence>
<dbReference type="Pfam" id="PF00149">
    <property type="entry name" value="Metallophos"/>
    <property type="match status" value="1"/>
</dbReference>
<protein>
    <submittedName>
        <fullName evidence="3">Calcineurin-like phosphoesterase</fullName>
    </submittedName>
</protein>
<dbReference type="Gene3D" id="3.60.21.10">
    <property type="match status" value="1"/>
</dbReference>